<dbReference type="Proteomes" id="UP000235392">
    <property type="component" value="Unassembled WGS sequence"/>
</dbReference>
<evidence type="ECO:0000313" key="2">
    <source>
        <dbReference type="EMBL" id="PLW47019.1"/>
    </source>
</evidence>
<evidence type="ECO:0000313" key="3">
    <source>
        <dbReference type="Proteomes" id="UP000235392"/>
    </source>
</evidence>
<evidence type="ECO:0000313" key="1">
    <source>
        <dbReference type="EMBL" id="PLW13832.1"/>
    </source>
</evidence>
<accession>A0A2N5VAI3</accession>
<dbReference type="AlphaFoldDB" id="A0A2N5VAI3"/>
<dbReference type="EMBL" id="PGCI01000034">
    <property type="protein sequence ID" value="PLW47019.1"/>
    <property type="molecule type" value="Genomic_DNA"/>
</dbReference>
<sequence>MCKASSNIFPESSTNPAYIQILCHITGQAALGSSEGTFPATVYPRTHRTGEEGSRGGKIPLPLVPNRTVSFTF</sequence>
<protein>
    <submittedName>
        <fullName evidence="2">Uncharacterized protein</fullName>
    </submittedName>
</protein>
<proteinExistence type="predicted"/>
<reference evidence="2 3" key="1">
    <citation type="submission" date="2017-11" db="EMBL/GenBank/DDBJ databases">
        <title>De novo assembly and phasing of dikaryotic genomes from two isolates of Puccinia coronata f. sp. avenae, the causal agent of oat crown rust.</title>
        <authorList>
            <person name="Miller M.E."/>
            <person name="Zhang Y."/>
            <person name="Omidvar V."/>
            <person name="Sperschneider J."/>
            <person name="Schwessinger B."/>
            <person name="Raley C."/>
            <person name="Palmer J.M."/>
            <person name="Garnica D."/>
            <person name="Upadhyaya N."/>
            <person name="Rathjen J."/>
            <person name="Taylor J.M."/>
            <person name="Park R.F."/>
            <person name="Dodds P.N."/>
            <person name="Hirsch C.D."/>
            <person name="Kianian S.F."/>
            <person name="Figueroa M."/>
        </authorList>
    </citation>
    <scope>NUCLEOTIDE SEQUENCE [LARGE SCALE GENOMIC DNA]</scope>
    <source>
        <strain evidence="2">12SD80</strain>
    </source>
</reference>
<comment type="caution">
    <text evidence="2">The sequence shown here is derived from an EMBL/GenBank/DDBJ whole genome shotgun (WGS) entry which is preliminary data.</text>
</comment>
<name>A0A2N5VAI3_9BASI</name>
<dbReference type="EMBL" id="PGCI01000839">
    <property type="protein sequence ID" value="PLW13832.1"/>
    <property type="molecule type" value="Genomic_DNA"/>
</dbReference>
<organism evidence="2 3">
    <name type="scientific">Puccinia coronata f. sp. avenae</name>
    <dbReference type="NCBI Taxonomy" id="200324"/>
    <lineage>
        <taxon>Eukaryota</taxon>
        <taxon>Fungi</taxon>
        <taxon>Dikarya</taxon>
        <taxon>Basidiomycota</taxon>
        <taxon>Pucciniomycotina</taxon>
        <taxon>Pucciniomycetes</taxon>
        <taxon>Pucciniales</taxon>
        <taxon>Pucciniaceae</taxon>
        <taxon>Puccinia</taxon>
    </lineage>
</organism>
<gene>
    <name evidence="2" type="ORF">PCASD_03944</name>
    <name evidence="1" type="ORF">PCASD_23874</name>
</gene>